<feature type="transmembrane region" description="Helical" evidence="5">
    <location>
        <begin position="193"/>
        <end position="212"/>
    </location>
</feature>
<gene>
    <name evidence="7" type="ORF">LOAG_00675</name>
</gene>
<feature type="transmembrane region" description="Helical" evidence="5">
    <location>
        <begin position="250"/>
        <end position="270"/>
    </location>
</feature>
<keyword evidence="2 5" id="KW-0812">Transmembrane</keyword>
<evidence type="ECO:0000259" key="6">
    <source>
        <dbReference type="PROSITE" id="PS50262"/>
    </source>
</evidence>
<dbReference type="FunCoup" id="A0A1S0UB66">
    <property type="interactions" value="63"/>
</dbReference>
<evidence type="ECO:0000256" key="3">
    <source>
        <dbReference type="ARBA" id="ARBA00022989"/>
    </source>
</evidence>
<organism evidence="7">
    <name type="scientific">Loa loa</name>
    <name type="common">Eye worm</name>
    <name type="synonym">Filaria loa</name>
    <dbReference type="NCBI Taxonomy" id="7209"/>
    <lineage>
        <taxon>Eukaryota</taxon>
        <taxon>Metazoa</taxon>
        <taxon>Ecdysozoa</taxon>
        <taxon>Nematoda</taxon>
        <taxon>Chromadorea</taxon>
        <taxon>Rhabditida</taxon>
        <taxon>Spirurina</taxon>
        <taxon>Spiruromorpha</taxon>
        <taxon>Filarioidea</taxon>
        <taxon>Onchocercidae</taxon>
        <taxon>Loa</taxon>
    </lineage>
</organism>
<evidence type="ECO:0000256" key="1">
    <source>
        <dbReference type="ARBA" id="ARBA00004370"/>
    </source>
</evidence>
<evidence type="ECO:0000256" key="2">
    <source>
        <dbReference type="ARBA" id="ARBA00022692"/>
    </source>
</evidence>
<dbReference type="PANTHER" id="PTHR22718">
    <property type="entry name" value="SERPENTINE RECEPTOR, CLASS X"/>
    <property type="match status" value="1"/>
</dbReference>
<dbReference type="GO" id="GO:0016020">
    <property type="term" value="C:membrane"/>
    <property type="evidence" value="ECO:0007669"/>
    <property type="project" value="UniProtKB-SubCell"/>
</dbReference>
<evidence type="ECO:0000256" key="5">
    <source>
        <dbReference type="SAM" id="Phobius"/>
    </source>
</evidence>
<dbReference type="RefSeq" id="XP_003136263.1">
    <property type="nucleotide sequence ID" value="XM_003136215.1"/>
</dbReference>
<dbReference type="AlphaFoldDB" id="A0A1S0UB66"/>
<dbReference type="KEGG" id="loa:LOAG_00675"/>
<reference evidence="7" key="1">
    <citation type="submission" date="2012-04" db="EMBL/GenBank/DDBJ databases">
        <title>The Genome Sequence of Loa loa.</title>
        <authorList>
            <consortium name="The Broad Institute Genome Sequencing Platform"/>
            <consortium name="Broad Institute Genome Sequencing Center for Infectious Disease"/>
            <person name="Nutman T.B."/>
            <person name="Fink D.L."/>
            <person name="Russ C."/>
            <person name="Young S."/>
            <person name="Zeng Q."/>
            <person name="Gargeya S."/>
            <person name="Alvarado L."/>
            <person name="Berlin A."/>
            <person name="Chapman S.B."/>
            <person name="Chen Z."/>
            <person name="Freedman E."/>
            <person name="Gellesch M."/>
            <person name="Goldberg J."/>
            <person name="Griggs A."/>
            <person name="Gujja S."/>
            <person name="Heilman E.R."/>
            <person name="Heiman D."/>
            <person name="Howarth C."/>
            <person name="Mehta T."/>
            <person name="Neiman D."/>
            <person name="Pearson M."/>
            <person name="Roberts A."/>
            <person name="Saif S."/>
            <person name="Shea T."/>
            <person name="Shenoy N."/>
            <person name="Sisk P."/>
            <person name="Stolte C."/>
            <person name="Sykes S."/>
            <person name="White J."/>
            <person name="Yandava C."/>
            <person name="Haas B."/>
            <person name="Henn M.R."/>
            <person name="Nusbaum C."/>
            <person name="Birren B."/>
        </authorList>
    </citation>
    <scope>NUCLEOTIDE SEQUENCE [LARGE SCALE GENOMIC DNA]</scope>
</reference>
<dbReference type="PANTHER" id="PTHR22718:SF25">
    <property type="entry name" value="G-PROTEIN COUPLED RECEPTORS FAMILY 1 PROFILE DOMAIN-CONTAINING PROTEIN"/>
    <property type="match status" value="1"/>
</dbReference>
<dbReference type="OMA" id="CAKSSGM"/>
<keyword evidence="3 5" id="KW-1133">Transmembrane helix</keyword>
<evidence type="ECO:0000313" key="7">
    <source>
        <dbReference type="EMBL" id="EFO27809.1"/>
    </source>
</evidence>
<proteinExistence type="predicted"/>
<dbReference type="InParanoid" id="A0A1S0UB66"/>
<dbReference type="CTD" id="9938040"/>
<comment type="subcellular location">
    <subcellularLocation>
        <location evidence="1">Membrane</location>
    </subcellularLocation>
</comment>
<sequence>MTDMIDIRDENYKTTKYVAIILFTIFVLCGIISNTLMVTVLLYRGKNNQYNREFVLIALQLIISHFTAFLPQMAVVLPELLQTKNNSYANETTWINRIFATFNTFSLFSVLHFSFLLALNRSVLLILPKYYSFFKSTKLYFLIAFIWSSGLAITFIDFYCCTRRFLVWNLTWEGNCTKSGEIGDIWWRVRYCWILFIPNAMFITYVAIFCNIRRKRHSTISDNQNQRITKTNTNDENNTVKVNRCERSMLIQAALNCAVLEIGAVIFHFMPSIMIGIFGDGIYLVTMIFTNSYVIFICITLPIIHFIYSKQSRDIIKYHLYKWLQLNNEQ</sequence>
<dbReference type="CDD" id="cd00637">
    <property type="entry name" value="7tm_classA_rhodopsin-like"/>
    <property type="match status" value="1"/>
</dbReference>
<feature type="transmembrane region" description="Helical" evidence="5">
    <location>
        <begin position="20"/>
        <end position="42"/>
    </location>
</feature>
<keyword evidence="4 5" id="KW-0472">Membrane</keyword>
<dbReference type="PROSITE" id="PS50262">
    <property type="entry name" value="G_PROTEIN_RECEP_F1_2"/>
    <property type="match status" value="1"/>
</dbReference>
<feature type="transmembrane region" description="Helical" evidence="5">
    <location>
        <begin position="139"/>
        <end position="159"/>
    </location>
</feature>
<name>A0A1S0UB66_LOALO</name>
<feature type="transmembrane region" description="Helical" evidence="5">
    <location>
        <begin position="282"/>
        <end position="308"/>
    </location>
</feature>
<dbReference type="EMBL" id="JH712104">
    <property type="protein sequence ID" value="EFO27809.1"/>
    <property type="molecule type" value="Genomic_DNA"/>
</dbReference>
<accession>A0A1S0UB66</accession>
<protein>
    <recommendedName>
        <fullName evidence="6">G-protein coupled receptors family 1 profile domain-containing protein</fullName>
    </recommendedName>
</protein>
<dbReference type="InterPro" id="IPR017452">
    <property type="entry name" value="GPCR_Rhodpsn_7TM"/>
</dbReference>
<dbReference type="Gene3D" id="1.20.1070.10">
    <property type="entry name" value="Rhodopsin 7-helix transmembrane proteins"/>
    <property type="match status" value="1"/>
</dbReference>
<feature type="transmembrane region" description="Helical" evidence="5">
    <location>
        <begin position="54"/>
        <end position="74"/>
    </location>
</feature>
<dbReference type="SUPFAM" id="SSF81321">
    <property type="entry name" value="Family A G protein-coupled receptor-like"/>
    <property type="match status" value="1"/>
</dbReference>
<evidence type="ECO:0000256" key="4">
    <source>
        <dbReference type="ARBA" id="ARBA00023136"/>
    </source>
</evidence>
<dbReference type="GeneID" id="9938040"/>
<feature type="transmembrane region" description="Helical" evidence="5">
    <location>
        <begin position="94"/>
        <end position="119"/>
    </location>
</feature>
<dbReference type="OrthoDB" id="5857364at2759"/>
<feature type="domain" description="G-protein coupled receptors family 1 profile" evidence="6">
    <location>
        <begin position="33"/>
        <end position="231"/>
    </location>
</feature>